<feature type="region of interest" description="Disordered" evidence="1">
    <location>
        <begin position="128"/>
        <end position="172"/>
    </location>
</feature>
<feature type="region of interest" description="Disordered" evidence="1">
    <location>
        <begin position="1"/>
        <end position="72"/>
    </location>
</feature>
<gene>
    <name evidence="2" type="ORF">BJ875DRAFT_37954</name>
</gene>
<dbReference type="Proteomes" id="UP000824998">
    <property type="component" value="Unassembled WGS sequence"/>
</dbReference>
<dbReference type="EMBL" id="MU251492">
    <property type="protein sequence ID" value="KAG9233615.1"/>
    <property type="molecule type" value="Genomic_DNA"/>
</dbReference>
<feature type="compositionally biased region" description="Pro residues" evidence="1">
    <location>
        <begin position="229"/>
        <end position="241"/>
    </location>
</feature>
<feature type="compositionally biased region" description="Pro residues" evidence="1">
    <location>
        <begin position="18"/>
        <end position="30"/>
    </location>
</feature>
<organism evidence="2 3">
    <name type="scientific">Amylocarpus encephaloides</name>
    <dbReference type="NCBI Taxonomy" id="45428"/>
    <lineage>
        <taxon>Eukaryota</taxon>
        <taxon>Fungi</taxon>
        <taxon>Dikarya</taxon>
        <taxon>Ascomycota</taxon>
        <taxon>Pezizomycotina</taxon>
        <taxon>Leotiomycetes</taxon>
        <taxon>Helotiales</taxon>
        <taxon>Helotiales incertae sedis</taxon>
        <taxon>Amylocarpus</taxon>
    </lineage>
</organism>
<reference evidence="2" key="1">
    <citation type="journal article" date="2021" name="IMA Fungus">
        <title>Genomic characterization of three marine fungi, including Emericellopsis atlantica sp. nov. with signatures of a generalist lifestyle and marine biomass degradation.</title>
        <authorList>
            <person name="Hagestad O.C."/>
            <person name="Hou L."/>
            <person name="Andersen J.H."/>
            <person name="Hansen E.H."/>
            <person name="Altermark B."/>
            <person name="Li C."/>
            <person name="Kuhnert E."/>
            <person name="Cox R.J."/>
            <person name="Crous P.W."/>
            <person name="Spatafora J.W."/>
            <person name="Lail K."/>
            <person name="Amirebrahimi M."/>
            <person name="Lipzen A."/>
            <person name="Pangilinan J."/>
            <person name="Andreopoulos W."/>
            <person name="Hayes R.D."/>
            <person name="Ng V."/>
            <person name="Grigoriev I.V."/>
            <person name="Jackson S.A."/>
            <person name="Sutton T.D.S."/>
            <person name="Dobson A.D.W."/>
            <person name="Rama T."/>
        </authorList>
    </citation>
    <scope>NUCLEOTIDE SEQUENCE</scope>
    <source>
        <strain evidence="2">TRa018bII</strain>
    </source>
</reference>
<sequence length="341" mass="36422">MPPVHLQQAPFQKHKNPLPSPNPPPFPPCPATAITTTNPTRCLPPPPTQSSAPSAATASTSPTTSARAAAYSAKTTSLKLHHVEDASSTPAPAPNRRASVPVASMFLRLLARVPHNFEAIMASARGRRGTARRRAGGPAAVRATPPPMLADRGAPAETNAPGGIPRDGNGTVLSPAGDELGGWVSDLPSLTRSFTSHRSLRTPLSVADSSRYSLLRARASSFNLEAPLSPSPPSPSPPSSNPPSQSRYRLPPREKDPRFQTGRYQPAFLFDKLNELVEELYLTEKDDTMTSYTAFLGEHFDLGLTSAMELAAVIDTFVLGGQLEEWLEWYIGGRVGKPVGD</sequence>
<evidence type="ECO:0000313" key="3">
    <source>
        <dbReference type="Proteomes" id="UP000824998"/>
    </source>
</evidence>
<protein>
    <submittedName>
        <fullName evidence="2">Uncharacterized protein</fullName>
    </submittedName>
</protein>
<comment type="caution">
    <text evidence="2">The sequence shown here is derived from an EMBL/GenBank/DDBJ whole genome shotgun (WGS) entry which is preliminary data.</text>
</comment>
<name>A0A9P7YIB4_9HELO</name>
<keyword evidence="3" id="KW-1185">Reference proteome</keyword>
<evidence type="ECO:0000313" key="2">
    <source>
        <dbReference type="EMBL" id="KAG9233615.1"/>
    </source>
</evidence>
<proteinExistence type="predicted"/>
<dbReference type="AlphaFoldDB" id="A0A9P7YIB4"/>
<feature type="compositionally biased region" description="Low complexity" evidence="1">
    <location>
        <begin position="31"/>
        <end position="40"/>
    </location>
</feature>
<evidence type="ECO:0000256" key="1">
    <source>
        <dbReference type="SAM" id="MobiDB-lite"/>
    </source>
</evidence>
<accession>A0A9P7YIB4</accession>
<feature type="region of interest" description="Disordered" evidence="1">
    <location>
        <begin position="224"/>
        <end position="261"/>
    </location>
</feature>
<feature type="compositionally biased region" description="Low complexity" evidence="1">
    <location>
        <begin position="49"/>
        <end position="72"/>
    </location>
</feature>